<sequence>MKVKILVFFFSILLLLFGAELLFNKNLNSNFNDLSNPDKSILKEYNLYCSAKHDVWVNFNLKKRSILAINDSPLGDMYLITNKKNVNNIYTKKIDLPKNFNITVYRISKLSPVYIRYKLTSGNFSTTGKKYRVGNINDVFYVKYPNDMKKIQQKRSSKHFVPFLVHESFHYYMQRDWQNVSIRGQTYSDKELDFLNKEYILLDKIKQELNSSTPNKENLINLSQKYISIIEQRGHNFSLEKLIEEQMTETIEGTAQYVQIKAAKIINYDYDILYFLNKTISFSEVIPDIKKQIVNQSIIGSDIVYSSGALLCNLLDFFEVADWQETLNKQTTKDPVTLYSLLKKFIDQQSSQSQY</sequence>
<dbReference type="Proteomes" id="UP001173174">
    <property type="component" value="Unassembled WGS sequence"/>
</dbReference>
<dbReference type="RefSeq" id="WP_202584633.1">
    <property type="nucleotide sequence ID" value="NZ_JAREUT010000018.1"/>
</dbReference>
<evidence type="ECO:0000313" key="1">
    <source>
        <dbReference type="EMBL" id="MDN3193696.1"/>
    </source>
</evidence>
<dbReference type="EMBL" id="JAREWH010000027">
    <property type="protein sequence ID" value="MDN3193696.1"/>
    <property type="molecule type" value="Genomic_DNA"/>
</dbReference>
<proteinExistence type="predicted"/>
<organism evidence="1 2">
    <name type="scientific">Enterococcus faecalis</name>
    <name type="common">Streptococcus faecalis</name>
    <dbReference type="NCBI Taxonomy" id="1351"/>
    <lineage>
        <taxon>Bacteria</taxon>
        <taxon>Bacillati</taxon>
        <taxon>Bacillota</taxon>
        <taxon>Bacilli</taxon>
        <taxon>Lactobacillales</taxon>
        <taxon>Enterococcaceae</taxon>
        <taxon>Enterococcus</taxon>
    </lineage>
</organism>
<dbReference type="AlphaFoldDB" id="A0AAW7KEN8"/>
<reference evidence="1" key="2">
    <citation type="submission" date="2023-03" db="EMBL/GenBank/DDBJ databases">
        <authorList>
            <person name="Zajac M."/>
            <person name="Kwit R."/>
            <person name="Wasyl D."/>
        </authorList>
    </citation>
    <scope>NUCLEOTIDE SEQUENCE</scope>
    <source>
        <strain evidence="1">691B_2</strain>
    </source>
</reference>
<accession>A0AAW7KEN8</accession>
<reference evidence="1" key="1">
    <citation type="journal article" date="2023" name="Pathogens">
        <title>Prevalence of Enterococcus spp. and the Whole-Genome Characteristics of Enterococcus faecium and Enterococcus faecalis Strains Isolated from Free-Living Birds in Poland.</title>
        <authorList>
            <person name="Kwit R."/>
            <person name="Zajac M."/>
            <person name="Smialowska-Weglinska A."/>
            <person name="Skarzynska M."/>
            <person name="Bomba A."/>
            <person name="Lalak A."/>
            <person name="Skrzypiec E."/>
            <person name="Wojdat D."/>
            <person name="Koza W."/>
            <person name="Mikos-Wojewoda E."/>
            <person name="Pasim P."/>
            <person name="Skora M."/>
            <person name="Polak M."/>
            <person name="Wiacek J."/>
            <person name="Wasyl D."/>
        </authorList>
    </citation>
    <scope>NUCLEOTIDE SEQUENCE</scope>
    <source>
        <strain evidence="1">691B_2</strain>
    </source>
</reference>
<name>A0AAW7KEN8_ENTFL</name>
<protein>
    <submittedName>
        <fullName evidence="1">Uncharacterized protein</fullName>
    </submittedName>
</protein>
<evidence type="ECO:0000313" key="2">
    <source>
        <dbReference type="Proteomes" id="UP001173174"/>
    </source>
</evidence>
<comment type="caution">
    <text evidence="1">The sequence shown here is derived from an EMBL/GenBank/DDBJ whole genome shotgun (WGS) entry which is preliminary data.</text>
</comment>
<gene>
    <name evidence="1" type="ORF">P0E79_14585</name>
</gene>